<dbReference type="EMBL" id="JACHDS010000001">
    <property type="protein sequence ID" value="MBB6174408.1"/>
    <property type="molecule type" value="Genomic_DNA"/>
</dbReference>
<name>A0A7X0D7F8_9ACTN</name>
<dbReference type="Proteomes" id="UP000546642">
    <property type="component" value="Unassembled WGS sequence"/>
</dbReference>
<organism evidence="2 3">
    <name type="scientific">Nocardiopsis mwathae</name>
    <dbReference type="NCBI Taxonomy" id="1472723"/>
    <lineage>
        <taxon>Bacteria</taxon>
        <taxon>Bacillati</taxon>
        <taxon>Actinomycetota</taxon>
        <taxon>Actinomycetes</taxon>
        <taxon>Streptosporangiales</taxon>
        <taxon>Nocardiopsidaceae</taxon>
        <taxon>Nocardiopsis</taxon>
    </lineage>
</organism>
<reference evidence="2 3" key="1">
    <citation type="submission" date="2020-08" db="EMBL/GenBank/DDBJ databases">
        <title>Sequencing the genomes of 1000 actinobacteria strains.</title>
        <authorList>
            <person name="Klenk H.-P."/>
        </authorList>
    </citation>
    <scope>NUCLEOTIDE SEQUENCE [LARGE SCALE GENOMIC DNA]</scope>
    <source>
        <strain evidence="2 3">DSM 46659</strain>
    </source>
</reference>
<evidence type="ECO:0000313" key="3">
    <source>
        <dbReference type="Proteomes" id="UP000546642"/>
    </source>
</evidence>
<feature type="compositionally biased region" description="Low complexity" evidence="1">
    <location>
        <begin position="8"/>
        <end position="21"/>
    </location>
</feature>
<proteinExistence type="predicted"/>
<accession>A0A7X0D7F8</accession>
<sequence>MARSLAFSTTTPGGPVTPTSPIHTPIIKKYVSGLAVPTDRNSQSVDSSHNEEP</sequence>
<protein>
    <submittedName>
        <fullName evidence="2">Uncharacterized protein</fullName>
    </submittedName>
</protein>
<comment type="caution">
    <text evidence="2">The sequence shown here is derived from an EMBL/GenBank/DDBJ whole genome shotgun (WGS) entry which is preliminary data.</text>
</comment>
<feature type="region of interest" description="Disordered" evidence="1">
    <location>
        <begin position="1"/>
        <end position="53"/>
    </location>
</feature>
<evidence type="ECO:0000313" key="2">
    <source>
        <dbReference type="EMBL" id="MBB6174408.1"/>
    </source>
</evidence>
<dbReference type="AlphaFoldDB" id="A0A7X0D7F8"/>
<evidence type="ECO:0000256" key="1">
    <source>
        <dbReference type="SAM" id="MobiDB-lite"/>
    </source>
</evidence>
<gene>
    <name evidence="2" type="ORF">HNR23_004468</name>
</gene>
<keyword evidence="3" id="KW-1185">Reference proteome</keyword>